<evidence type="ECO:0000313" key="4">
    <source>
        <dbReference type="EMBL" id="MDD2179913.1"/>
    </source>
</evidence>
<name>A0ABT5S1T3_9BURK</name>
<feature type="domain" description="Thioesterase" evidence="3">
    <location>
        <begin position="51"/>
        <end position="123"/>
    </location>
</feature>
<evidence type="ECO:0000259" key="3">
    <source>
        <dbReference type="Pfam" id="PF03061"/>
    </source>
</evidence>
<dbReference type="EMBL" id="JAPCKI010000017">
    <property type="protein sequence ID" value="MDD2179913.1"/>
    <property type="molecule type" value="Genomic_DNA"/>
</dbReference>
<comment type="similarity">
    <text evidence="1">Belongs to the thioesterase PaaI family.</text>
</comment>
<dbReference type="Proteomes" id="UP001148932">
    <property type="component" value="Unassembled WGS sequence"/>
</dbReference>
<dbReference type="PANTHER" id="PTHR21660">
    <property type="entry name" value="THIOESTERASE SUPERFAMILY MEMBER-RELATED"/>
    <property type="match status" value="1"/>
</dbReference>
<protein>
    <submittedName>
        <fullName evidence="4">PaaI family thioesterase</fullName>
    </submittedName>
</protein>
<sequence>MPDTLSLPGVGWKARHLTGFIQHAGPLWAKREEHGWAYGIAVDSEHLNPAGTAHGGALMTLVDHALSAVAWEACDRTPCVTLQLDSHFVSPVRPGQFVEARAEVIQRTGSLVFMRGELRTGESLVLTAHALLKVMKP</sequence>
<dbReference type="Pfam" id="PF03061">
    <property type="entry name" value="4HBT"/>
    <property type="match status" value="1"/>
</dbReference>
<gene>
    <name evidence="4" type="ORF">OIN59_20935</name>
</gene>
<dbReference type="RefSeq" id="WP_274113491.1">
    <property type="nucleotide sequence ID" value="NZ_JAPCKI010000017.1"/>
</dbReference>
<dbReference type="Gene3D" id="3.10.129.10">
    <property type="entry name" value="Hotdog Thioesterase"/>
    <property type="match status" value="1"/>
</dbReference>
<dbReference type="CDD" id="cd03443">
    <property type="entry name" value="PaaI_thioesterase"/>
    <property type="match status" value="1"/>
</dbReference>
<dbReference type="InterPro" id="IPR006683">
    <property type="entry name" value="Thioestr_dom"/>
</dbReference>
<keyword evidence="5" id="KW-1185">Reference proteome</keyword>
<reference evidence="4" key="1">
    <citation type="submission" date="2022-10" db="EMBL/GenBank/DDBJ databases">
        <title>Description of microaerobic benzene degrading bacteria.</title>
        <authorList>
            <person name="Bedics A."/>
            <person name="Tancsics A."/>
            <person name="Banerjee S."/>
        </authorList>
    </citation>
    <scope>NUCLEOTIDE SEQUENCE</scope>
    <source>
        <strain evidence="4">D2M1</strain>
    </source>
</reference>
<comment type="caution">
    <text evidence="4">The sequence shown here is derived from an EMBL/GenBank/DDBJ whole genome shotgun (WGS) entry which is preliminary data.</text>
</comment>
<dbReference type="InterPro" id="IPR039298">
    <property type="entry name" value="ACOT13"/>
</dbReference>
<organism evidence="4 5">
    <name type="scientific">Acidovorax benzenivorans</name>
    <dbReference type="NCBI Taxonomy" id="2987520"/>
    <lineage>
        <taxon>Bacteria</taxon>
        <taxon>Pseudomonadati</taxon>
        <taxon>Pseudomonadota</taxon>
        <taxon>Betaproteobacteria</taxon>
        <taxon>Burkholderiales</taxon>
        <taxon>Comamonadaceae</taxon>
        <taxon>Acidovorax</taxon>
    </lineage>
</organism>
<dbReference type="NCBIfam" id="TIGR00369">
    <property type="entry name" value="unchar_dom_1"/>
    <property type="match status" value="1"/>
</dbReference>
<proteinExistence type="inferred from homology"/>
<accession>A0ABT5S1T3</accession>
<evidence type="ECO:0000256" key="2">
    <source>
        <dbReference type="ARBA" id="ARBA00022801"/>
    </source>
</evidence>
<keyword evidence="2" id="KW-0378">Hydrolase</keyword>
<dbReference type="SUPFAM" id="SSF54637">
    <property type="entry name" value="Thioesterase/thiol ester dehydrase-isomerase"/>
    <property type="match status" value="1"/>
</dbReference>
<dbReference type="InterPro" id="IPR003736">
    <property type="entry name" value="PAAI_dom"/>
</dbReference>
<evidence type="ECO:0000256" key="1">
    <source>
        <dbReference type="ARBA" id="ARBA00008324"/>
    </source>
</evidence>
<dbReference type="PANTHER" id="PTHR21660:SF1">
    <property type="entry name" value="ACYL-COENZYME A THIOESTERASE 13"/>
    <property type="match status" value="1"/>
</dbReference>
<dbReference type="InterPro" id="IPR029069">
    <property type="entry name" value="HotDog_dom_sf"/>
</dbReference>
<evidence type="ECO:0000313" key="5">
    <source>
        <dbReference type="Proteomes" id="UP001148932"/>
    </source>
</evidence>